<evidence type="ECO:0000256" key="4">
    <source>
        <dbReference type="ARBA" id="ARBA00023239"/>
    </source>
</evidence>
<evidence type="ECO:0000313" key="6">
    <source>
        <dbReference type="EMBL" id="GLC90358.1"/>
    </source>
</evidence>
<sequence length="214" mass="23166">MKHCLQHIIDNKIIAILRRPKKEDALLMVDALYQGGVSTIEITADTEDIISLIATIKAKYENAIVIGVGTVLNQERIVQYYEAGASFILSPNIQEEVIKEAKRLNMVAIPGALTPTEIVHAYNLGADIVKVFPINTLGASYIKDIQAPLPHIPLLPTGGITEDNMADYLKTGSAGFGISSGLKTNCVNCSTEQLQEITATAKKLVALCNEVAYE</sequence>
<dbReference type="InterPro" id="IPR013785">
    <property type="entry name" value="Aldolase_TIM"/>
</dbReference>
<proteinExistence type="inferred from homology"/>
<evidence type="ECO:0000313" key="7">
    <source>
        <dbReference type="Proteomes" id="UP001065593"/>
    </source>
</evidence>
<evidence type="ECO:0000256" key="1">
    <source>
        <dbReference type="ARBA" id="ARBA00004761"/>
    </source>
</evidence>
<dbReference type="RefSeq" id="WP_264990272.1">
    <property type="nucleotide sequence ID" value="NZ_BRZA01000009.1"/>
</dbReference>
<comment type="pathway">
    <text evidence="1">Carbohydrate acid metabolism.</text>
</comment>
<keyword evidence="5" id="KW-0119">Carbohydrate metabolism</keyword>
<comment type="subunit">
    <text evidence="3">Homotrimer.</text>
</comment>
<dbReference type="Gene3D" id="3.20.20.70">
    <property type="entry name" value="Aldolase class I"/>
    <property type="match status" value="1"/>
</dbReference>
<organism evidence="6 7">
    <name type="scientific">Lysinibacillus piscis</name>
    <dbReference type="NCBI Taxonomy" id="2518931"/>
    <lineage>
        <taxon>Bacteria</taxon>
        <taxon>Bacillati</taxon>
        <taxon>Bacillota</taxon>
        <taxon>Bacilli</taxon>
        <taxon>Bacillales</taxon>
        <taxon>Bacillaceae</taxon>
        <taxon>Lysinibacillus</taxon>
    </lineage>
</organism>
<dbReference type="NCBIfam" id="TIGR01182">
    <property type="entry name" value="eda"/>
    <property type="match status" value="1"/>
</dbReference>
<dbReference type="PANTHER" id="PTHR30246:SF1">
    <property type="entry name" value="2-DEHYDRO-3-DEOXY-6-PHOSPHOGALACTONATE ALDOLASE-RELATED"/>
    <property type="match status" value="1"/>
</dbReference>
<dbReference type="PANTHER" id="PTHR30246">
    <property type="entry name" value="2-KETO-3-DEOXY-6-PHOSPHOGLUCONATE ALDOLASE"/>
    <property type="match status" value="1"/>
</dbReference>
<dbReference type="CDD" id="cd00452">
    <property type="entry name" value="KDPG_aldolase"/>
    <property type="match status" value="1"/>
</dbReference>
<dbReference type="Pfam" id="PF01081">
    <property type="entry name" value="Aldolase"/>
    <property type="match status" value="1"/>
</dbReference>
<reference evidence="6" key="1">
    <citation type="submission" date="2022-08" db="EMBL/GenBank/DDBJ databases">
        <title>Draft genome sequence of Lysinibacillus sp. strain KH24.</title>
        <authorList>
            <person name="Kanbe H."/>
            <person name="Itoh H."/>
        </authorList>
    </citation>
    <scope>NUCLEOTIDE SEQUENCE</scope>
    <source>
        <strain evidence="6">KH24</strain>
    </source>
</reference>
<comment type="similarity">
    <text evidence="2">Belongs to the KHG/KDPG aldolase family.</text>
</comment>
<dbReference type="InterPro" id="IPR000887">
    <property type="entry name" value="Aldlse_KDPG_KHG"/>
</dbReference>
<keyword evidence="4" id="KW-0456">Lyase</keyword>
<name>A0ABQ5NPV9_9BACI</name>
<evidence type="ECO:0000256" key="3">
    <source>
        <dbReference type="ARBA" id="ARBA00011233"/>
    </source>
</evidence>
<accession>A0ABQ5NPV9</accession>
<gene>
    <name evidence="6" type="ORF">LYSBPC_34850</name>
</gene>
<evidence type="ECO:0000256" key="2">
    <source>
        <dbReference type="ARBA" id="ARBA00006906"/>
    </source>
</evidence>
<dbReference type="Proteomes" id="UP001065593">
    <property type="component" value="Unassembled WGS sequence"/>
</dbReference>
<dbReference type="EMBL" id="BRZA01000009">
    <property type="protein sequence ID" value="GLC90358.1"/>
    <property type="molecule type" value="Genomic_DNA"/>
</dbReference>
<evidence type="ECO:0000256" key="5">
    <source>
        <dbReference type="ARBA" id="ARBA00023277"/>
    </source>
</evidence>
<dbReference type="SUPFAM" id="SSF51569">
    <property type="entry name" value="Aldolase"/>
    <property type="match status" value="1"/>
</dbReference>
<keyword evidence="7" id="KW-1185">Reference proteome</keyword>
<comment type="caution">
    <text evidence="6">The sequence shown here is derived from an EMBL/GenBank/DDBJ whole genome shotgun (WGS) entry which is preliminary data.</text>
</comment>
<protein>
    <submittedName>
        <fullName evidence="6">KHG-KDPG bifunctional aldolase</fullName>
    </submittedName>
</protein>